<dbReference type="AlphaFoldDB" id="A0A6B2M258"/>
<dbReference type="Gene3D" id="3.40.50.2000">
    <property type="entry name" value="Glycogen Phosphorylase B"/>
    <property type="match status" value="2"/>
</dbReference>
<dbReference type="EMBL" id="JAAGNX010000002">
    <property type="protein sequence ID" value="NDV62224.1"/>
    <property type="molecule type" value="Genomic_DNA"/>
</dbReference>
<reference evidence="2 3" key="1">
    <citation type="submission" date="2020-02" db="EMBL/GenBank/DDBJ databases">
        <title>Albibacoteraceae fam. nov., the first described family within the subdivision 4 Verrucomicrobia.</title>
        <authorList>
            <person name="Xi F."/>
        </authorList>
    </citation>
    <scope>NUCLEOTIDE SEQUENCE [LARGE SCALE GENOMIC DNA]</scope>
    <source>
        <strain evidence="2 3">CK1056</strain>
    </source>
</reference>
<gene>
    <name evidence="2" type="ORF">G0Q06_07175</name>
</gene>
<sequence length="408" mass="45675">MHDPVSPPPHRVVLIFTSFPVLSETFLQREVQCFQSAGLTMELVSLWGGESEWNGLPVHRSGFFGALAGLLWLPYWLIKKPGTLCFFLGQLWKPRSSGCLNWVENLLGFSYAMRTAKYWTALRATHYHAVWASAPGMAAWALHKFSGIPFSVSGHAYDLYEKGGDGWLERKAGEAEWIRTSTDAGRLRWEEKGAEKDKVIVVRRGLPELPPWNQPLPVSTPYRLLSVGRMVEKMGFDRQIPLFLELKEAGIPFSVEWIGDGPERNSLEKAVQEAGLADFVTFRGRLPFSEVELAYQKNQIFIFTGRIDSRGDRAGLPNAVAEAMAWGLLVFATDVGAVREAIDDGSNGIVWANEPEASIMIQACKDPILQDLLRTRARKWTEAHYQIAHNLGPLIARFELVTFSTSVG</sequence>
<dbReference type="PANTHER" id="PTHR12526:SF630">
    <property type="entry name" value="GLYCOSYLTRANSFERASE"/>
    <property type="match status" value="1"/>
</dbReference>
<dbReference type="RefSeq" id="WP_163963935.1">
    <property type="nucleotide sequence ID" value="NZ_JAAGNX010000002.1"/>
</dbReference>
<dbReference type="InterPro" id="IPR001296">
    <property type="entry name" value="Glyco_trans_1"/>
</dbReference>
<keyword evidence="3" id="KW-1185">Reference proteome</keyword>
<proteinExistence type="predicted"/>
<dbReference type="PANTHER" id="PTHR12526">
    <property type="entry name" value="GLYCOSYLTRANSFERASE"/>
    <property type="match status" value="1"/>
</dbReference>
<feature type="domain" description="Glycosyl transferase family 1" evidence="1">
    <location>
        <begin position="219"/>
        <end position="379"/>
    </location>
</feature>
<comment type="caution">
    <text evidence="2">The sequence shown here is derived from an EMBL/GenBank/DDBJ whole genome shotgun (WGS) entry which is preliminary data.</text>
</comment>
<organism evidence="2 3">
    <name type="scientific">Oceanipulchritudo coccoides</name>
    <dbReference type="NCBI Taxonomy" id="2706888"/>
    <lineage>
        <taxon>Bacteria</taxon>
        <taxon>Pseudomonadati</taxon>
        <taxon>Verrucomicrobiota</taxon>
        <taxon>Opitutia</taxon>
        <taxon>Puniceicoccales</taxon>
        <taxon>Oceanipulchritudinaceae</taxon>
        <taxon>Oceanipulchritudo</taxon>
    </lineage>
</organism>
<dbReference type="SUPFAM" id="SSF53756">
    <property type="entry name" value="UDP-Glycosyltransferase/glycogen phosphorylase"/>
    <property type="match status" value="1"/>
</dbReference>
<evidence type="ECO:0000259" key="1">
    <source>
        <dbReference type="Pfam" id="PF00534"/>
    </source>
</evidence>
<keyword evidence="2" id="KW-0808">Transferase</keyword>
<evidence type="ECO:0000313" key="3">
    <source>
        <dbReference type="Proteomes" id="UP000478417"/>
    </source>
</evidence>
<evidence type="ECO:0000313" key="2">
    <source>
        <dbReference type="EMBL" id="NDV62224.1"/>
    </source>
</evidence>
<dbReference type="CDD" id="cd03801">
    <property type="entry name" value="GT4_PimA-like"/>
    <property type="match status" value="1"/>
</dbReference>
<name>A0A6B2M258_9BACT</name>
<dbReference type="GO" id="GO:0016757">
    <property type="term" value="F:glycosyltransferase activity"/>
    <property type="evidence" value="ECO:0007669"/>
    <property type="project" value="InterPro"/>
</dbReference>
<accession>A0A6B2M258</accession>
<protein>
    <submittedName>
        <fullName evidence="2">Glycosyltransferase</fullName>
    </submittedName>
</protein>
<dbReference type="Pfam" id="PF00534">
    <property type="entry name" value="Glycos_transf_1"/>
    <property type="match status" value="1"/>
</dbReference>
<dbReference type="Proteomes" id="UP000478417">
    <property type="component" value="Unassembled WGS sequence"/>
</dbReference>